<evidence type="ECO:0000313" key="2">
    <source>
        <dbReference type="EMBL" id="KAF7786435.1"/>
    </source>
</evidence>
<accession>A0A8T0C8Z5</accession>
<evidence type="ECO:0000313" key="3">
    <source>
        <dbReference type="Proteomes" id="UP000016480"/>
    </source>
</evidence>
<dbReference type="AlphaFoldDB" id="A0A8T0C8Z5"/>
<name>A0A8T0C8Z5_9GAMM</name>
<comment type="caution">
    <text evidence="2">The sequence shown here is derived from an EMBL/GenBank/DDBJ whole genome shotgun (WGS) entry which is preliminary data.</text>
</comment>
<protein>
    <submittedName>
        <fullName evidence="2">Uncharacterized protein</fullName>
    </submittedName>
</protein>
<proteinExistence type="predicted"/>
<sequence>MGKVQVNPSNNAKNDKSQFQTSDIETMDKTQPLQVSNETKTFTVSVNINSLTKVPAGD</sequence>
<gene>
    <name evidence="2" type="ORF">PRUB_a0997</name>
</gene>
<evidence type="ECO:0000256" key="1">
    <source>
        <dbReference type="SAM" id="MobiDB-lite"/>
    </source>
</evidence>
<organism evidence="2 3">
    <name type="scientific">Pseudoalteromonas rubra</name>
    <dbReference type="NCBI Taxonomy" id="43658"/>
    <lineage>
        <taxon>Bacteria</taxon>
        <taxon>Pseudomonadati</taxon>
        <taxon>Pseudomonadota</taxon>
        <taxon>Gammaproteobacteria</taxon>
        <taxon>Alteromonadales</taxon>
        <taxon>Pseudoalteromonadaceae</taxon>
        <taxon>Pseudoalteromonas</taxon>
    </lineage>
</organism>
<dbReference type="EMBL" id="AHCD03000035">
    <property type="protein sequence ID" value="KAF7786435.1"/>
    <property type="molecule type" value="Genomic_DNA"/>
</dbReference>
<feature type="region of interest" description="Disordered" evidence="1">
    <location>
        <begin position="1"/>
        <end position="35"/>
    </location>
</feature>
<dbReference type="Proteomes" id="UP000016480">
    <property type="component" value="Unassembled WGS sequence"/>
</dbReference>
<reference evidence="2 3" key="1">
    <citation type="journal article" date="2012" name="J. Bacteriol.">
        <title>Genome sequence of the cycloprodigiosin-producing bacterial strain Pseudoalteromonas rubra ATCC 29570(T).</title>
        <authorList>
            <person name="Xie B.B."/>
            <person name="Shu Y.L."/>
            <person name="Qin Q.L."/>
            <person name="Rong J.C."/>
            <person name="Zhang X.Y."/>
            <person name="Chen X.L."/>
            <person name="Zhou B.C."/>
            <person name="Zhang Y.Z."/>
        </authorList>
    </citation>
    <scope>NUCLEOTIDE SEQUENCE [LARGE SCALE GENOMIC DNA]</scope>
    <source>
        <strain evidence="2 3">DSM 6842</strain>
    </source>
</reference>